<dbReference type="AlphaFoldDB" id="A0A2V4NIU6"/>
<reference evidence="1 2" key="1">
    <citation type="submission" date="2018-03" db="EMBL/GenBank/DDBJ databases">
        <title>Bioinformatic expansion and discovery of thiopeptide antibiotics.</title>
        <authorList>
            <person name="Schwalen C.J."/>
            <person name="Hudson G.A."/>
            <person name="Mitchell D.A."/>
        </authorList>
    </citation>
    <scope>NUCLEOTIDE SEQUENCE [LARGE SCALE GENOMIC DNA]</scope>
    <source>
        <strain evidence="1 2">ATCC 21389</strain>
    </source>
</reference>
<comment type="caution">
    <text evidence="1">The sequence shown here is derived from an EMBL/GenBank/DDBJ whole genome shotgun (WGS) entry which is preliminary data.</text>
</comment>
<keyword evidence="2" id="KW-1185">Reference proteome</keyword>
<evidence type="ECO:0000313" key="2">
    <source>
        <dbReference type="Proteomes" id="UP000248039"/>
    </source>
</evidence>
<organism evidence="1 2">
    <name type="scientific">Streptomyces tateyamensis</name>
    <dbReference type="NCBI Taxonomy" id="565073"/>
    <lineage>
        <taxon>Bacteria</taxon>
        <taxon>Bacillati</taxon>
        <taxon>Actinomycetota</taxon>
        <taxon>Actinomycetes</taxon>
        <taxon>Kitasatosporales</taxon>
        <taxon>Streptomycetaceae</taxon>
        <taxon>Streptomyces</taxon>
    </lineage>
</organism>
<dbReference type="RefSeq" id="WP_110672695.1">
    <property type="nucleotide sequence ID" value="NZ_PYBW01000127.1"/>
</dbReference>
<evidence type="ECO:0000313" key="1">
    <source>
        <dbReference type="EMBL" id="PYC69778.1"/>
    </source>
</evidence>
<protein>
    <submittedName>
        <fullName evidence="1">Uncharacterized protein</fullName>
    </submittedName>
</protein>
<dbReference type="Proteomes" id="UP000248039">
    <property type="component" value="Unassembled WGS sequence"/>
</dbReference>
<proteinExistence type="predicted"/>
<dbReference type="OrthoDB" id="3383491at2"/>
<name>A0A2V4NIU6_9ACTN</name>
<dbReference type="EMBL" id="PYBW01000127">
    <property type="protein sequence ID" value="PYC69778.1"/>
    <property type="molecule type" value="Genomic_DNA"/>
</dbReference>
<accession>A0A2V4NIU6</accession>
<sequence length="187" mass="20556">MSHALSPLDRLRIERVVWALDQQLYDLPRSSRIAIRREVRTNLLTASADLGTAVALRRIGGSRQLAEGYLSAEYGEGPRHSWNAAACFAALVPLVLISLLSEAANAYQQGILAADPQATGTFGWHGISYLQSAVTFTLDHGRGTQSGGAWTPLTYGLWVAGTIACGRLWRTLPWWRNRRRTVQPATD</sequence>
<gene>
    <name evidence="1" type="ORF">C7C46_27825</name>
</gene>